<feature type="domain" description="Glycoside hydrolase family 57 N-terminal" evidence="3">
    <location>
        <begin position="4"/>
        <end position="278"/>
    </location>
</feature>
<dbReference type="Pfam" id="PF03065">
    <property type="entry name" value="Glyco_hydro_57"/>
    <property type="match status" value="1"/>
</dbReference>
<organism evidence="4">
    <name type="scientific">mine drainage metagenome</name>
    <dbReference type="NCBI Taxonomy" id="410659"/>
    <lineage>
        <taxon>unclassified sequences</taxon>
        <taxon>metagenomes</taxon>
        <taxon>ecological metagenomes</taxon>
    </lineage>
</organism>
<sequence length="394" mass="45106">MKIVFYLHLHQPWRLARFRYLDLGTGKPYFDIDRNLDLFRRIAANCYRPTLDRLETMLRQDPRFRVSFSITGTFLEQAALAAPDVIERIQRLVETGHVALLSETYYHSLAFLLPPPELEEEVALHQQRMEDLFHVRPHVLRMTELVYDDDLARFAAREGFSGMLAEGWEGPLRGRSPNHVYSSVARGVSVVLRNYRLSDDVGFRFSARGWTEYPLTAEKYALWLSRSPGDVVGLFLDFETFGEHHPASTGILDFLSALPSAVAREPNLEWATVEDAVRVPPAGPFVVPEPMSWADENRDLGAWLGNDMQRSAFDAAKKAGTFARSSHDPEILSDWRKLLTSDHFYYMYVSGKGADADVHRYFSSYSNPYDAYANYMNALNDLRRRSLAKSRASH</sequence>
<dbReference type="PANTHER" id="PTHR36306:SF1">
    <property type="entry name" value="ALPHA-AMYLASE-RELATED"/>
    <property type="match status" value="1"/>
</dbReference>
<protein>
    <submittedName>
        <fullName evidence="4">Glycosyl hydrolase, family 57</fullName>
    </submittedName>
</protein>
<evidence type="ECO:0000313" key="4">
    <source>
        <dbReference type="EMBL" id="EQD54491.1"/>
    </source>
</evidence>
<proteinExistence type="inferred from homology"/>
<accession>T1A1R7</accession>
<keyword evidence="2" id="KW-0119">Carbohydrate metabolism</keyword>
<gene>
    <name evidence="4" type="ORF">B1B_09665</name>
</gene>
<evidence type="ECO:0000256" key="1">
    <source>
        <dbReference type="ARBA" id="ARBA00006821"/>
    </source>
</evidence>
<dbReference type="EMBL" id="AUZY01006406">
    <property type="protein sequence ID" value="EQD54491.1"/>
    <property type="molecule type" value="Genomic_DNA"/>
</dbReference>
<comment type="caution">
    <text evidence="4">The sequence shown here is derived from an EMBL/GenBank/DDBJ whole genome shotgun (WGS) entry which is preliminary data.</text>
</comment>
<dbReference type="AlphaFoldDB" id="T1A1R7"/>
<dbReference type="PANTHER" id="PTHR36306">
    <property type="entry name" value="ALPHA-AMYLASE-RELATED-RELATED"/>
    <property type="match status" value="1"/>
</dbReference>
<dbReference type="GO" id="GO:0016787">
    <property type="term" value="F:hydrolase activity"/>
    <property type="evidence" value="ECO:0007669"/>
    <property type="project" value="UniProtKB-KW"/>
</dbReference>
<dbReference type="SUPFAM" id="SSF88713">
    <property type="entry name" value="Glycoside hydrolase/deacetylase"/>
    <property type="match status" value="1"/>
</dbReference>
<dbReference type="InterPro" id="IPR052046">
    <property type="entry name" value="GH57_Enzymes"/>
</dbReference>
<reference evidence="4" key="2">
    <citation type="journal article" date="2014" name="ISME J.">
        <title>Microbial stratification in low pH oxic and suboxic macroscopic growths along an acid mine drainage.</title>
        <authorList>
            <person name="Mendez-Garcia C."/>
            <person name="Mesa V."/>
            <person name="Sprenger R.R."/>
            <person name="Richter M."/>
            <person name="Diez M.S."/>
            <person name="Solano J."/>
            <person name="Bargiela R."/>
            <person name="Golyshina O.V."/>
            <person name="Manteca A."/>
            <person name="Ramos J.L."/>
            <person name="Gallego J.R."/>
            <person name="Llorente I."/>
            <person name="Martins Dos Santos V.A."/>
            <person name="Jensen O.N."/>
            <person name="Pelaez A.I."/>
            <person name="Sanchez J."/>
            <person name="Ferrer M."/>
        </authorList>
    </citation>
    <scope>NUCLEOTIDE SEQUENCE</scope>
</reference>
<dbReference type="CDD" id="cd10795">
    <property type="entry name" value="GH57N_MJA1_like"/>
    <property type="match status" value="1"/>
</dbReference>
<comment type="similarity">
    <text evidence="1">Belongs to the glycosyl hydrolase 57 family.</text>
</comment>
<reference evidence="4" key="1">
    <citation type="submission" date="2013-08" db="EMBL/GenBank/DDBJ databases">
        <authorList>
            <person name="Mendez C."/>
            <person name="Richter M."/>
            <person name="Ferrer M."/>
            <person name="Sanchez J."/>
        </authorList>
    </citation>
    <scope>NUCLEOTIDE SEQUENCE</scope>
</reference>
<dbReference type="InterPro" id="IPR011330">
    <property type="entry name" value="Glyco_hydro/deAcase_b/a-brl"/>
</dbReference>
<dbReference type="Gene3D" id="3.20.110.20">
    <property type="match status" value="1"/>
</dbReference>
<keyword evidence="4" id="KW-0378">Hydrolase</keyword>
<evidence type="ECO:0000256" key="2">
    <source>
        <dbReference type="ARBA" id="ARBA00023277"/>
    </source>
</evidence>
<dbReference type="InterPro" id="IPR004300">
    <property type="entry name" value="Glyco_hydro_57_N"/>
</dbReference>
<dbReference type="GO" id="GO:0005975">
    <property type="term" value="P:carbohydrate metabolic process"/>
    <property type="evidence" value="ECO:0007669"/>
    <property type="project" value="InterPro"/>
</dbReference>
<evidence type="ECO:0000259" key="3">
    <source>
        <dbReference type="Pfam" id="PF03065"/>
    </source>
</evidence>
<name>T1A1R7_9ZZZZ</name>